<dbReference type="AlphaFoldDB" id="W0RQU4"/>
<keyword evidence="3" id="KW-1185">Reference proteome</keyword>
<feature type="region of interest" description="Disordered" evidence="1">
    <location>
        <begin position="1"/>
        <end position="43"/>
    </location>
</feature>
<evidence type="ECO:0000256" key="1">
    <source>
        <dbReference type="SAM" id="MobiDB-lite"/>
    </source>
</evidence>
<sequence length="516" mass="56878">MSQPTDETPALTRRDFLRGGAAAGAPVQPPVQPPAQPSPKRLQPRRLARRIAGVNDAAQPTWLLDPTDEWENWSLRLARRVTLGLTPEEAQRARTLGYARYLEYQLDYTSIDDAAVDAFVATKWPALAQTGAALSTQATGTLQTQLQESTVYRAAFSKRQLYQRMVEFWSDHFNISFSKVGYLKILDDREVIRKHALGTFPDLLKASAHSAAMLVYLDQQVSRRQAPNQNYARELMELHTLGVDGGYTQQDVAELSRILTGWTVAGRGDFAFAPSQHDFGAKTLLGTAFPAVNAMNQTNPQGVQEGEAALDLLVNHPSTAKFIARKMLRWLLWYDPSPEMIDAVAAEYTRTKGDIKAMVRTSLGFQFLQQAPAKFKRPFHWLVSAIRASGAVLNAAGGANRLLSSLGHAQFVWDTPDGYPDVMEYWAGNLLPRWNAATTIANSNNAAEMQVDVTALQQLGTADAVAAALGKRVFGGEMGDRTRAELVAYLKPTPTNAVRIREALALALASSSFQWY</sequence>
<evidence type="ECO:0008006" key="4">
    <source>
        <dbReference type="Google" id="ProtNLM"/>
    </source>
</evidence>
<evidence type="ECO:0000313" key="3">
    <source>
        <dbReference type="Proteomes" id="UP000019151"/>
    </source>
</evidence>
<dbReference type="Proteomes" id="UP000019151">
    <property type="component" value="Chromosome"/>
</dbReference>
<dbReference type="STRING" id="861299.J421_4401"/>
<dbReference type="KEGG" id="gba:J421_4401"/>
<organism evidence="2 3">
    <name type="scientific">Gemmatirosa kalamazoonensis</name>
    <dbReference type="NCBI Taxonomy" id="861299"/>
    <lineage>
        <taxon>Bacteria</taxon>
        <taxon>Pseudomonadati</taxon>
        <taxon>Gemmatimonadota</taxon>
        <taxon>Gemmatimonadia</taxon>
        <taxon>Gemmatimonadales</taxon>
        <taxon>Gemmatimonadaceae</taxon>
        <taxon>Gemmatirosa</taxon>
    </lineage>
</organism>
<dbReference type="InterPro" id="IPR006311">
    <property type="entry name" value="TAT_signal"/>
</dbReference>
<dbReference type="InterPro" id="IPR014917">
    <property type="entry name" value="DUF1800"/>
</dbReference>
<name>W0RQU4_9BACT</name>
<reference evidence="2 3" key="1">
    <citation type="journal article" date="2014" name="Genome Announc.">
        <title>Genome Sequence and Methylome of Soil Bacterium Gemmatirosa kalamazoonensis KBS708T, a Member of the Rarely Cultivated Gemmatimonadetes Phylum.</title>
        <authorList>
            <person name="Debruyn J.M."/>
            <person name="Radosevich M."/>
            <person name="Wommack K.E."/>
            <person name="Polson S.W."/>
            <person name="Hauser L.J."/>
            <person name="Fawaz M.N."/>
            <person name="Korlach J."/>
            <person name="Tsai Y.C."/>
        </authorList>
    </citation>
    <scope>NUCLEOTIDE SEQUENCE [LARGE SCALE GENOMIC DNA]</scope>
    <source>
        <strain evidence="2 3">KBS708</strain>
    </source>
</reference>
<dbReference type="HOGENOM" id="CLU_026001_0_0_0"/>
<feature type="compositionally biased region" description="Pro residues" evidence="1">
    <location>
        <begin position="27"/>
        <end position="37"/>
    </location>
</feature>
<dbReference type="PROSITE" id="PS51318">
    <property type="entry name" value="TAT"/>
    <property type="match status" value="1"/>
</dbReference>
<dbReference type="eggNOG" id="COG5267">
    <property type="taxonomic scope" value="Bacteria"/>
</dbReference>
<dbReference type="Pfam" id="PF08811">
    <property type="entry name" value="DUF1800"/>
    <property type="match status" value="1"/>
</dbReference>
<accession>W0RQU4</accession>
<gene>
    <name evidence="2" type="ORF">J421_4401</name>
</gene>
<dbReference type="EMBL" id="CP007128">
    <property type="protein sequence ID" value="AHG91938.1"/>
    <property type="molecule type" value="Genomic_DNA"/>
</dbReference>
<dbReference type="InParanoid" id="W0RQU4"/>
<evidence type="ECO:0000313" key="2">
    <source>
        <dbReference type="EMBL" id="AHG91938.1"/>
    </source>
</evidence>
<dbReference type="RefSeq" id="WP_025413371.1">
    <property type="nucleotide sequence ID" value="NZ_CP007128.1"/>
</dbReference>
<dbReference type="OrthoDB" id="9772295at2"/>
<dbReference type="PATRIC" id="fig|861299.3.peg.4454"/>
<protein>
    <recommendedName>
        <fullName evidence="4">DUF1800 domain-containing protein</fullName>
    </recommendedName>
</protein>
<proteinExistence type="predicted"/>